<dbReference type="Pfam" id="PF00249">
    <property type="entry name" value="Myb_DNA-binding"/>
    <property type="match status" value="1"/>
</dbReference>
<dbReference type="NCBIfam" id="TIGR01557">
    <property type="entry name" value="myb_SHAQKYF"/>
    <property type="match status" value="1"/>
</dbReference>
<dbReference type="InterPro" id="IPR046955">
    <property type="entry name" value="PHR1-like"/>
</dbReference>
<dbReference type="InterPro" id="IPR025756">
    <property type="entry name" value="Myb_CC_LHEQLE"/>
</dbReference>
<feature type="domain" description="HTH myb-type" evidence="7">
    <location>
        <begin position="9"/>
        <end position="69"/>
    </location>
</feature>
<evidence type="ECO:0000256" key="3">
    <source>
        <dbReference type="ARBA" id="ARBA00023015"/>
    </source>
</evidence>
<dbReference type="PROSITE" id="PS51294">
    <property type="entry name" value="HTH_MYB"/>
    <property type="match status" value="1"/>
</dbReference>
<dbReference type="GO" id="GO:0003677">
    <property type="term" value="F:DNA binding"/>
    <property type="evidence" value="ECO:0007669"/>
    <property type="project" value="InterPro"/>
</dbReference>
<evidence type="ECO:0000256" key="6">
    <source>
        <dbReference type="ARBA" id="ARBA00023242"/>
    </source>
</evidence>
<dbReference type="InterPro" id="IPR017930">
    <property type="entry name" value="Myb_dom"/>
</dbReference>
<evidence type="ECO:0000256" key="4">
    <source>
        <dbReference type="ARBA" id="ARBA00023054"/>
    </source>
</evidence>
<evidence type="ECO:0000256" key="1">
    <source>
        <dbReference type="ARBA" id="ARBA00004123"/>
    </source>
</evidence>
<organism evidence="8 9">
    <name type="scientific">Tagetes erecta</name>
    <name type="common">African marigold</name>
    <dbReference type="NCBI Taxonomy" id="13708"/>
    <lineage>
        <taxon>Eukaryota</taxon>
        <taxon>Viridiplantae</taxon>
        <taxon>Streptophyta</taxon>
        <taxon>Embryophyta</taxon>
        <taxon>Tracheophyta</taxon>
        <taxon>Spermatophyta</taxon>
        <taxon>Magnoliopsida</taxon>
        <taxon>eudicotyledons</taxon>
        <taxon>Gunneridae</taxon>
        <taxon>Pentapetalae</taxon>
        <taxon>asterids</taxon>
        <taxon>campanulids</taxon>
        <taxon>Asterales</taxon>
        <taxon>Asteraceae</taxon>
        <taxon>Asteroideae</taxon>
        <taxon>Heliantheae alliance</taxon>
        <taxon>Tageteae</taxon>
        <taxon>Tagetes</taxon>
    </lineage>
</organism>
<keyword evidence="3" id="KW-0805">Transcription regulation</keyword>
<dbReference type="FunFam" id="1.10.10.60:FF:000002">
    <property type="entry name" value="Myb family transcription factor"/>
    <property type="match status" value="1"/>
</dbReference>
<dbReference type="InterPro" id="IPR001005">
    <property type="entry name" value="SANT/Myb"/>
</dbReference>
<keyword evidence="9" id="KW-1185">Reference proteome</keyword>
<dbReference type="Pfam" id="PF14379">
    <property type="entry name" value="Myb_CC_LHEQLE"/>
    <property type="match status" value="1"/>
</dbReference>
<dbReference type="InterPro" id="IPR009057">
    <property type="entry name" value="Homeodomain-like_sf"/>
</dbReference>
<dbReference type="AlphaFoldDB" id="A0AAD8P0V0"/>
<accession>A0AAD8P0V0</accession>
<dbReference type="Gene3D" id="1.10.10.60">
    <property type="entry name" value="Homeodomain-like"/>
    <property type="match status" value="1"/>
</dbReference>
<evidence type="ECO:0000259" key="7">
    <source>
        <dbReference type="PROSITE" id="PS51294"/>
    </source>
</evidence>
<dbReference type="SUPFAM" id="SSF46689">
    <property type="entry name" value="Homeodomain-like"/>
    <property type="match status" value="1"/>
</dbReference>
<name>A0AAD8P0V0_TARER</name>
<evidence type="ECO:0000313" key="8">
    <source>
        <dbReference type="EMBL" id="KAK1428012.1"/>
    </source>
</evidence>
<evidence type="ECO:0000313" key="9">
    <source>
        <dbReference type="Proteomes" id="UP001229421"/>
    </source>
</evidence>
<dbReference type="PANTHER" id="PTHR31499">
    <property type="entry name" value="MYB FAMILY TRANSCRIPTION FACTOR PHL11"/>
    <property type="match status" value="1"/>
</dbReference>
<reference evidence="8" key="1">
    <citation type="journal article" date="2023" name="bioRxiv">
        <title>Improved chromosome-level genome assembly for marigold (Tagetes erecta).</title>
        <authorList>
            <person name="Jiang F."/>
            <person name="Yuan L."/>
            <person name="Wang S."/>
            <person name="Wang H."/>
            <person name="Xu D."/>
            <person name="Wang A."/>
            <person name="Fan W."/>
        </authorList>
    </citation>
    <scope>NUCLEOTIDE SEQUENCE</scope>
    <source>
        <strain evidence="8">WSJ</strain>
        <tissue evidence="8">Leaf</tissue>
    </source>
</reference>
<comment type="subcellular location">
    <subcellularLocation>
        <location evidence="1">Nucleus</location>
    </subcellularLocation>
</comment>
<dbReference type="InterPro" id="IPR006447">
    <property type="entry name" value="Myb_dom_plants"/>
</dbReference>
<keyword evidence="6" id="KW-0539">Nucleus</keyword>
<evidence type="ECO:0000256" key="5">
    <source>
        <dbReference type="ARBA" id="ARBA00023163"/>
    </source>
</evidence>
<gene>
    <name evidence="8" type="ORF">QVD17_16830</name>
</gene>
<protein>
    <recommendedName>
        <fullName evidence="7">HTH myb-type domain-containing protein</fullName>
    </recommendedName>
</protein>
<dbReference type="GO" id="GO:0003700">
    <property type="term" value="F:DNA-binding transcription factor activity"/>
    <property type="evidence" value="ECO:0007669"/>
    <property type="project" value="InterPro"/>
</dbReference>
<dbReference type="GO" id="GO:0005634">
    <property type="term" value="C:nucleus"/>
    <property type="evidence" value="ECO:0007669"/>
    <property type="project" value="UniProtKB-SubCell"/>
</dbReference>
<keyword evidence="4" id="KW-0175">Coiled coil</keyword>
<keyword evidence="5" id="KW-0804">Transcription</keyword>
<proteinExistence type="inferred from homology"/>
<dbReference type="PANTHER" id="PTHR31499:SF79">
    <property type="entry name" value="HTH MYB-TYPE DOMAIN-CONTAINING PROTEIN"/>
    <property type="match status" value="1"/>
</dbReference>
<evidence type="ECO:0000256" key="2">
    <source>
        <dbReference type="ARBA" id="ARBA00006783"/>
    </source>
</evidence>
<sequence length="256" mass="29368">MGSNRCDQGSGKERLKWTQELHDLFEKAVNQLGGPDRATPKGILKAMGISGLTIYHVKSHLQKYRMSKFIPESSRRDKFEKRSISEMFPNFSVTSGTQLNEALQMQMEVQKRLNDQLEVQKNLKLKIEAQSRFLEKLTEDHKFRTHMTKINKITPTSLPSLCDVSESIMKDFESDSEVDTNEMRCQQDHQRFAKRARVDDQDDLASAHMFKLPSLNTQTILIPKVGDSFPSQDNMYPWGLAFCQSPLIPTSYNSFG</sequence>
<dbReference type="EMBL" id="JAUHHV010000004">
    <property type="protein sequence ID" value="KAK1428012.1"/>
    <property type="molecule type" value="Genomic_DNA"/>
</dbReference>
<comment type="caution">
    <text evidence="8">The sequence shown here is derived from an EMBL/GenBank/DDBJ whole genome shotgun (WGS) entry which is preliminary data.</text>
</comment>
<dbReference type="Proteomes" id="UP001229421">
    <property type="component" value="Unassembled WGS sequence"/>
</dbReference>
<comment type="similarity">
    <text evidence="2">Belongs to the MYB-CC family.</text>
</comment>